<accession>A0A8T9C1H2</accession>
<comment type="caution">
    <text evidence="3">The sequence shown here is derived from an EMBL/GenBank/DDBJ whole genome shotgun (WGS) entry which is preliminary data.</text>
</comment>
<reference evidence="3 4" key="1">
    <citation type="submission" date="2018-05" db="EMBL/GenBank/DDBJ databases">
        <title>Genome sequencing and assembly of the regulated plant pathogen Lachnellula willkommii and related sister species for the development of diagnostic species identification markers.</title>
        <authorList>
            <person name="Giroux E."/>
            <person name="Bilodeau G."/>
        </authorList>
    </citation>
    <scope>NUCLEOTIDE SEQUENCE [LARGE SCALE GENOMIC DNA]</scope>
    <source>
        <strain evidence="3 4">CBS 268.59</strain>
    </source>
</reference>
<sequence>MPPKSKARAFRVPPAKPGAPSKTEPPSPFSRPSSKLRPFISKLSKDHVYITHIDMHPVDLKRKIFLVPVLMNVVIVGLIIWRAKYILPYYIKICLSLMAGQHNETTIDTTRTPMNGQAKEILRRTMTFMVDLLIYVFIWPWPREFFTGRSKGNPVLWRFVVGFNEEEIIVRRSRKWFYPEINMLEEGTTQDLVFSNVRQATDPIWMGEKTGYLMLSKEWDLDWKLMIAATKLCDKKALDMMDDFKPTIFIHSEEFGWMTIESPTASSTEQEEEGRRKIVAFKDELTALGKESLFFRWIELVQYESSQPGGFGPERQKKTMLKAKQLFEDQGIDFDKFWAKIGGMQGMPGMDEM</sequence>
<protein>
    <submittedName>
        <fullName evidence="3">Uncharacterized protein</fullName>
    </submittedName>
</protein>
<evidence type="ECO:0000313" key="3">
    <source>
        <dbReference type="EMBL" id="TVY75812.1"/>
    </source>
</evidence>
<dbReference type="Proteomes" id="UP000469558">
    <property type="component" value="Unassembled WGS sequence"/>
</dbReference>
<evidence type="ECO:0000256" key="2">
    <source>
        <dbReference type="SAM" id="Phobius"/>
    </source>
</evidence>
<dbReference type="AlphaFoldDB" id="A0A8T9C1H2"/>
<proteinExistence type="predicted"/>
<gene>
    <name evidence="3" type="ORF">LSUE1_G008797</name>
</gene>
<feature type="transmembrane region" description="Helical" evidence="2">
    <location>
        <begin position="64"/>
        <end position="83"/>
    </location>
</feature>
<dbReference type="OrthoDB" id="5421757at2759"/>
<feature type="region of interest" description="Disordered" evidence="1">
    <location>
        <begin position="1"/>
        <end position="36"/>
    </location>
</feature>
<keyword evidence="2" id="KW-1133">Transmembrane helix</keyword>
<evidence type="ECO:0000256" key="1">
    <source>
        <dbReference type="SAM" id="MobiDB-lite"/>
    </source>
</evidence>
<keyword evidence="2" id="KW-0812">Transmembrane</keyword>
<evidence type="ECO:0000313" key="4">
    <source>
        <dbReference type="Proteomes" id="UP000469558"/>
    </source>
</evidence>
<name>A0A8T9C1H2_9HELO</name>
<dbReference type="EMBL" id="QGMK01000944">
    <property type="protein sequence ID" value="TVY75812.1"/>
    <property type="molecule type" value="Genomic_DNA"/>
</dbReference>
<keyword evidence="4" id="KW-1185">Reference proteome</keyword>
<keyword evidence="2" id="KW-0472">Membrane</keyword>
<organism evidence="3 4">
    <name type="scientific">Lachnellula suecica</name>
    <dbReference type="NCBI Taxonomy" id="602035"/>
    <lineage>
        <taxon>Eukaryota</taxon>
        <taxon>Fungi</taxon>
        <taxon>Dikarya</taxon>
        <taxon>Ascomycota</taxon>
        <taxon>Pezizomycotina</taxon>
        <taxon>Leotiomycetes</taxon>
        <taxon>Helotiales</taxon>
        <taxon>Lachnaceae</taxon>
        <taxon>Lachnellula</taxon>
    </lineage>
</organism>